<proteinExistence type="predicted"/>
<feature type="signal peptide" evidence="1">
    <location>
        <begin position="1"/>
        <end position="22"/>
    </location>
</feature>
<dbReference type="PANTHER" id="PTHR35340:SF5">
    <property type="entry name" value="ASST-DOMAIN-CONTAINING PROTEIN"/>
    <property type="match status" value="1"/>
</dbReference>
<feature type="chain" id="PRO_5047014230" description="Arylsulfotransferase (ASST)" evidence="1">
    <location>
        <begin position="23"/>
        <end position="314"/>
    </location>
</feature>
<keyword evidence="3" id="KW-1185">Reference proteome</keyword>
<name>A0ABR7QHY0_9FLAO</name>
<dbReference type="Pfam" id="PF22701">
    <property type="entry name" value="Mala_s_1-like"/>
    <property type="match status" value="1"/>
</dbReference>
<dbReference type="SUPFAM" id="SSF63829">
    <property type="entry name" value="Calcium-dependent phosphotriesterase"/>
    <property type="match status" value="1"/>
</dbReference>
<keyword evidence="1" id="KW-0732">Signal</keyword>
<evidence type="ECO:0000313" key="2">
    <source>
        <dbReference type="EMBL" id="MBC8766798.1"/>
    </source>
</evidence>
<dbReference type="InterPro" id="IPR011042">
    <property type="entry name" value="6-blade_b-propeller_TolB-like"/>
</dbReference>
<dbReference type="RefSeq" id="WP_187581465.1">
    <property type="nucleotide sequence ID" value="NZ_JACLHY010000001.1"/>
</dbReference>
<dbReference type="PANTHER" id="PTHR35340">
    <property type="entry name" value="PQQ ENZYME REPEAT PROTEIN-RELATED"/>
    <property type="match status" value="1"/>
</dbReference>
<dbReference type="InterPro" id="IPR054550">
    <property type="entry name" value="Mala_s_1-like"/>
</dbReference>
<accession>A0ABR7QHY0</accession>
<sequence length="314" mass="34861">MNIFSKGLLFLMMSPLFLVGQATVLSPQNQSINKNEIKHSFFIAGPNFTGIIGENGEELWDSGKKSARDGYVLKNGNILICWGDEVREYNKKKKVIFTYTRAEKSIELGTAVRLSNGNTMITESGSDPRIVEVNKKGKVVSSIPLKPDTDNVHMQTRMARKLSNGNYLVPHLLAFAVKEYQPDGKVVNVFHTDLEDLGGREAENWPFTAIRLDNGNTVVTLTHGNKVVEFDSNGEVVWKASNSDLQEAPFVDPCGAQRLPNGNTVIASYGAQKGIKLFELTPDKSMVWNYEGHRVHHFQILTTNGKPIKGTPLK</sequence>
<gene>
    <name evidence="2" type="ORF">H4O18_02215</name>
</gene>
<dbReference type="Gene3D" id="2.120.10.30">
    <property type="entry name" value="TolB, C-terminal domain"/>
    <property type="match status" value="1"/>
</dbReference>
<comment type="caution">
    <text evidence="2">The sequence shown here is derived from an EMBL/GenBank/DDBJ whole genome shotgun (WGS) entry which is preliminary data.</text>
</comment>
<dbReference type="InterPro" id="IPR053143">
    <property type="entry name" value="Arylsulfate_ST"/>
</dbReference>
<reference evidence="2 3" key="1">
    <citation type="submission" date="2020-08" db="EMBL/GenBank/DDBJ databases">
        <title>Arenibacter gaetbuli sp. nov., isolated from a sand dune.</title>
        <authorList>
            <person name="Park S."/>
            <person name="Yoon J.-H."/>
        </authorList>
    </citation>
    <scope>NUCLEOTIDE SEQUENCE [LARGE SCALE GENOMIC DNA]</scope>
    <source>
        <strain evidence="2 3">BSSL-BM3</strain>
    </source>
</reference>
<evidence type="ECO:0000313" key="3">
    <source>
        <dbReference type="Proteomes" id="UP000618952"/>
    </source>
</evidence>
<dbReference type="Proteomes" id="UP000618952">
    <property type="component" value="Unassembled WGS sequence"/>
</dbReference>
<organism evidence="2 3">
    <name type="scientific">Arenibacter arenosicollis</name>
    <dbReference type="NCBI Taxonomy" id="2762274"/>
    <lineage>
        <taxon>Bacteria</taxon>
        <taxon>Pseudomonadati</taxon>
        <taxon>Bacteroidota</taxon>
        <taxon>Flavobacteriia</taxon>
        <taxon>Flavobacteriales</taxon>
        <taxon>Flavobacteriaceae</taxon>
        <taxon>Arenibacter</taxon>
    </lineage>
</organism>
<evidence type="ECO:0008006" key="4">
    <source>
        <dbReference type="Google" id="ProtNLM"/>
    </source>
</evidence>
<evidence type="ECO:0000256" key="1">
    <source>
        <dbReference type="SAM" id="SignalP"/>
    </source>
</evidence>
<protein>
    <recommendedName>
        <fullName evidence="4">Arylsulfotransferase (ASST)</fullName>
    </recommendedName>
</protein>
<dbReference type="EMBL" id="JACLHY010000001">
    <property type="protein sequence ID" value="MBC8766798.1"/>
    <property type="molecule type" value="Genomic_DNA"/>
</dbReference>